<evidence type="ECO:0000259" key="3">
    <source>
        <dbReference type="SMART" id="SM00829"/>
    </source>
</evidence>
<feature type="domain" description="Enoyl reductase (ER)" evidence="3">
    <location>
        <begin position="10"/>
        <end position="323"/>
    </location>
</feature>
<dbReference type="GO" id="GO:0008270">
    <property type="term" value="F:zinc ion binding"/>
    <property type="evidence" value="ECO:0007669"/>
    <property type="project" value="InterPro"/>
</dbReference>
<dbReference type="SUPFAM" id="SSF51735">
    <property type="entry name" value="NAD(P)-binding Rossmann-fold domains"/>
    <property type="match status" value="1"/>
</dbReference>
<dbReference type="Gene3D" id="3.40.50.720">
    <property type="entry name" value="NAD(P)-binding Rossmann-like Domain"/>
    <property type="match status" value="1"/>
</dbReference>
<dbReference type="Gene3D" id="3.90.180.10">
    <property type="entry name" value="Medium-chain alcohol dehydrogenases, catalytic domain"/>
    <property type="match status" value="1"/>
</dbReference>
<organism evidence="4 5">
    <name type="scientific">Sinobaca qinghaiensis</name>
    <dbReference type="NCBI Taxonomy" id="342944"/>
    <lineage>
        <taxon>Bacteria</taxon>
        <taxon>Bacillati</taxon>
        <taxon>Bacillota</taxon>
        <taxon>Bacilli</taxon>
        <taxon>Bacillales</taxon>
        <taxon>Sporolactobacillaceae</taxon>
        <taxon>Sinobaca</taxon>
    </lineage>
</organism>
<dbReference type="Proteomes" id="UP000285120">
    <property type="component" value="Unassembled WGS sequence"/>
</dbReference>
<dbReference type="InterPro" id="IPR011032">
    <property type="entry name" value="GroES-like_sf"/>
</dbReference>
<dbReference type="PANTHER" id="PTHR48106">
    <property type="entry name" value="QUINONE OXIDOREDUCTASE PIG3-RELATED"/>
    <property type="match status" value="1"/>
</dbReference>
<comment type="caution">
    <text evidence="4">The sequence shown here is derived from an EMBL/GenBank/DDBJ whole genome shotgun (WGS) entry which is preliminary data.</text>
</comment>
<name>A0A419V4H3_9BACL</name>
<dbReference type="OrthoDB" id="9792162at2"/>
<reference evidence="4 5" key="1">
    <citation type="submission" date="2018-09" db="EMBL/GenBank/DDBJ databases">
        <title>Genomic Encyclopedia of Archaeal and Bacterial Type Strains, Phase II (KMG-II): from individual species to whole genera.</title>
        <authorList>
            <person name="Goeker M."/>
        </authorList>
    </citation>
    <scope>NUCLEOTIDE SEQUENCE [LARGE SCALE GENOMIC DNA]</scope>
    <source>
        <strain evidence="4 5">DSM 17008</strain>
    </source>
</reference>
<gene>
    <name evidence="4" type="ORF">ATL39_1634</name>
</gene>
<dbReference type="GO" id="GO:0016651">
    <property type="term" value="F:oxidoreductase activity, acting on NAD(P)H"/>
    <property type="evidence" value="ECO:0007669"/>
    <property type="project" value="TreeGrafter"/>
</dbReference>
<dbReference type="RefSeq" id="WP_120192829.1">
    <property type="nucleotide sequence ID" value="NZ_RAPK01000008.1"/>
</dbReference>
<dbReference type="AlphaFoldDB" id="A0A419V4H3"/>
<keyword evidence="2" id="KW-0560">Oxidoreductase</keyword>
<dbReference type="Pfam" id="PF08240">
    <property type="entry name" value="ADH_N"/>
    <property type="match status" value="1"/>
</dbReference>
<sequence length="325" mass="34919">MKALALTKPGSIDHLEITDLPVPEPKEQEVRIKVKAAGLNPVDYKLSENGLPEWEFPHIPGLDVSGIIDNVSPGLSDWKEGDEVYGHISMAENGALAEYVTVPAEVLAPLPSGWSHEEAASLPTAALTAYQSLYRKVTVQKGQTILIQAGAGGVGGYAIQLASLAGLHIITTCSPENNDYVTELGAHKIIDYKTENVTEAIHKYTKGRGVDIVLDTIGEKTATEAVDFLAFNGHLVCIASLPDFTQYTPKTLAPSFHEVALGFVYRSDDLEQRADLGRMARELGAIASQGKIKPLPLEVVSLEETASALHRIKDGHVRGKIVAAL</sequence>
<protein>
    <submittedName>
        <fullName evidence="4">NADPH:quinone reductase-like Zn-dependent oxidoreductase</fullName>
    </submittedName>
</protein>
<dbReference type="SUPFAM" id="SSF50129">
    <property type="entry name" value="GroES-like"/>
    <property type="match status" value="1"/>
</dbReference>
<evidence type="ECO:0000256" key="1">
    <source>
        <dbReference type="ARBA" id="ARBA00022857"/>
    </source>
</evidence>
<dbReference type="CDD" id="cd08271">
    <property type="entry name" value="MDR5"/>
    <property type="match status" value="1"/>
</dbReference>
<accession>A0A419V4H3</accession>
<dbReference type="PROSITE" id="PS01162">
    <property type="entry name" value="QOR_ZETA_CRYSTAL"/>
    <property type="match status" value="1"/>
</dbReference>
<dbReference type="InterPro" id="IPR020843">
    <property type="entry name" value="ER"/>
</dbReference>
<dbReference type="SMART" id="SM00829">
    <property type="entry name" value="PKS_ER"/>
    <property type="match status" value="1"/>
</dbReference>
<dbReference type="EMBL" id="RAPK01000008">
    <property type="protein sequence ID" value="RKD73342.1"/>
    <property type="molecule type" value="Genomic_DNA"/>
</dbReference>
<evidence type="ECO:0000313" key="5">
    <source>
        <dbReference type="Proteomes" id="UP000285120"/>
    </source>
</evidence>
<evidence type="ECO:0000256" key="2">
    <source>
        <dbReference type="ARBA" id="ARBA00023002"/>
    </source>
</evidence>
<dbReference type="InterPro" id="IPR036291">
    <property type="entry name" value="NAD(P)-bd_dom_sf"/>
</dbReference>
<keyword evidence="1" id="KW-0521">NADP</keyword>
<dbReference type="InterPro" id="IPR002364">
    <property type="entry name" value="Quin_OxRdtase/zeta-crystal_CS"/>
</dbReference>
<dbReference type="GO" id="GO:0070402">
    <property type="term" value="F:NADPH binding"/>
    <property type="evidence" value="ECO:0007669"/>
    <property type="project" value="TreeGrafter"/>
</dbReference>
<evidence type="ECO:0000313" key="4">
    <source>
        <dbReference type="EMBL" id="RKD73342.1"/>
    </source>
</evidence>
<proteinExistence type="predicted"/>
<keyword evidence="5" id="KW-1185">Reference proteome</keyword>
<dbReference type="InterPro" id="IPR013154">
    <property type="entry name" value="ADH-like_N"/>
</dbReference>
<dbReference type="Pfam" id="PF13602">
    <property type="entry name" value="ADH_zinc_N_2"/>
    <property type="match status" value="1"/>
</dbReference>